<protein>
    <submittedName>
        <fullName evidence="2">Uncharacterized protein</fullName>
    </submittedName>
</protein>
<evidence type="ECO:0000256" key="1">
    <source>
        <dbReference type="SAM" id="MobiDB-lite"/>
    </source>
</evidence>
<comment type="caution">
    <text evidence="2">The sequence shown here is derived from an EMBL/GenBank/DDBJ whole genome shotgun (WGS) entry which is preliminary data.</text>
</comment>
<dbReference type="RefSeq" id="XP_018698380.1">
    <property type="nucleotide sequence ID" value="XM_018832501.1"/>
</dbReference>
<feature type="compositionally biased region" description="Low complexity" evidence="1">
    <location>
        <begin position="316"/>
        <end position="338"/>
    </location>
</feature>
<keyword evidence="3" id="KW-1185">Reference proteome</keyword>
<gene>
    <name evidence="2" type="ORF">AYL99_00985</name>
</gene>
<reference evidence="2 3" key="1">
    <citation type="submission" date="2016-04" db="EMBL/GenBank/DDBJ databases">
        <title>Draft genome of Fonsecaea erecta CBS 125763.</title>
        <authorList>
            <person name="Weiss V.A."/>
            <person name="Vicente V.A."/>
            <person name="Raittz R.T."/>
            <person name="Moreno L.F."/>
            <person name="De Souza E.M."/>
            <person name="Pedrosa F.O."/>
            <person name="Steffens M.B."/>
            <person name="Faoro H."/>
            <person name="Tadra-Sfeir M.Z."/>
            <person name="Najafzadeh M.J."/>
            <person name="Felipe M.S."/>
            <person name="Teixeira M."/>
            <person name="Sun J."/>
            <person name="Xi L."/>
            <person name="Gomes R."/>
            <person name="De Azevedo C.M."/>
            <person name="Salgado C.G."/>
            <person name="Da Silva M.B."/>
            <person name="Nascimento M.F."/>
            <person name="Queiroz-Telles F."/>
            <person name="Attili D.S."/>
            <person name="Gorbushina A."/>
        </authorList>
    </citation>
    <scope>NUCLEOTIDE SEQUENCE [LARGE SCALE GENOMIC DNA]</scope>
    <source>
        <strain evidence="2 3">CBS 125763</strain>
    </source>
</reference>
<feature type="region of interest" description="Disordered" evidence="1">
    <location>
        <begin position="409"/>
        <end position="580"/>
    </location>
</feature>
<organism evidence="2 3">
    <name type="scientific">Fonsecaea erecta</name>
    <dbReference type="NCBI Taxonomy" id="1367422"/>
    <lineage>
        <taxon>Eukaryota</taxon>
        <taxon>Fungi</taxon>
        <taxon>Dikarya</taxon>
        <taxon>Ascomycota</taxon>
        <taxon>Pezizomycotina</taxon>
        <taxon>Eurotiomycetes</taxon>
        <taxon>Chaetothyriomycetidae</taxon>
        <taxon>Chaetothyriales</taxon>
        <taxon>Herpotrichiellaceae</taxon>
        <taxon>Fonsecaea</taxon>
    </lineage>
</organism>
<dbReference type="Proteomes" id="UP000078343">
    <property type="component" value="Unassembled WGS sequence"/>
</dbReference>
<name>A0A179A0Q6_9EURO</name>
<dbReference type="GeneID" id="30005155"/>
<feature type="region of interest" description="Disordered" evidence="1">
    <location>
        <begin position="214"/>
        <end position="359"/>
    </location>
</feature>
<dbReference type="OrthoDB" id="4115400at2759"/>
<feature type="compositionally biased region" description="Basic and acidic residues" evidence="1">
    <location>
        <begin position="494"/>
        <end position="507"/>
    </location>
</feature>
<feature type="compositionally biased region" description="Basic and acidic residues" evidence="1">
    <location>
        <begin position="418"/>
        <end position="437"/>
    </location>
</feature>
<feature type="compositionally biased region" description="Basic and acidic residues" evidence="1">
    <location>
        <begin position="521"/>
        <end position="540"/>
    </location>
</feature>
<dbReference type="STRING" id="1367422.A0A179A0Q6"/>
<dbReference type="EMBL" id="LVYI01000001">
    <property type="protein sequence ID" value="OAP65013.1"/>
    <property type="molecule type" value="Genomic_DNA"/>
</dbReference>
<proteinExistence type="predicted"/>
<dbReference type="AlphaFoldDB" id="A0A179A0Q6"/>
<accession>A0A179A0Q6</accession>
<sequence>MSAAEIDSLWRSAFGDSAIRPLPYSSEELGDDGWRPLTDPQTFMVNLANLNPQQLYAASANNQLAMIDAQNEYLELERHIANIKGKETIKNPQDLPAPDVFEERKEAALYGYKYDANRPALLHAGIPGLRSADDLTEREKHDVRLFQEPFEQGGFVPKEREYRAKVAKAKDPKNVDGWIPIERDGKHLIPRQQTHHEEYNLTYVKRNVDENGEIIRPQSPESSEVPGETTPDKAVNKRLTRTRFDGKKFPPTRDVSEAPSVASTPSGKKRASPSGADTREDTPNSKRRKIHLTVNEEPPKPKHPNQYTKAKERELAATQTAPAQSSARTVASSSSSSSKPTWRELSPNAKRTHKWTDPDLLESIKDDHTWLHDDPKRAEEWKHKLLNGINPVRSLSMLLKWNYWQVTNQAKRPRAKKNLAEQDEAVKDMEDSSESQKPRRRVTKPKKPDDSERSTPATTPAPEAVNGAAVQAPKLGLNTRAAKSSKRPAGADDATFRDKIFIQDKRNGTSGAKQAGTETEPPSRGEEEVAVDRNGKEPHGNEASLRRPSMKGEESDSTIGIKSNAPLTRRSLRHARRSSG</sequence>
<evidence type="ECO:0000313" key="2">
    <source>
        <dbReference type="EMBL" id="OAP65013.1"/>
    </source>
</evidence>
<feature type="compositionally biased region" description="Basic residues" evidence="1">
    <location>
        <begin position="570"/>
        <end position="580"/>
    </location>
</feature>
<evidence type="ECO:0000313" key="3">
    <source>
        <dbReference type="Proteomes" id="UP000078343"/>
    </source>
</evidence>